<sequence>MRSMKTTMVFLIVSAVMMPLATILGGCSFETGISYDPSSENAIIRIKEVKGDNTVFELYGNGVIRVRRDIFESKVESGQLSQRQVKQILNHVINKLRIGELQSSYPKEFIPGIEMYPNMELILEVNIDGFNKHISFAYSNVCDELEYFLEEGRIDRQAFKQLNRLKAVFDYLLEYKF</sequence>
<dbReference type="PROSITE" id="PS51257">
    <property type="entry name" value="PROKAR_LIPOPROTEIN"/>
    <property type="match status" value="1"/>
</dbReference>
<keyword evidence="2" id="KW-1185">Reference proteome</keyword>
<protein>
    <submittedName>
        <fullName evidence="1">Uncharacterized protein</fullName>
    </submittedName>
</protein>
<name>A0A1I5UGT9_9FIRM</name>
<reference evidence="1 2" key="1">
    <citation type="submission" date="2016-10" db="EMBL/GenBank/DDBJ databases">
        <authorList>
            <person name="de Groot N.N."/>
        </authorList>
    </citation>
    <scope>NUCLEOTIDE SEQUENCE [LARGE SCALE GENOMIC DNA]</scope>
    <source>
        <strain evidence="1 2">DSM 20678</strain>
    </source>
</reference>
<dbReference type="STRING" id="937334.SAMN05444406_10726"/>
<organism evidence="1 2">
    <name type="scientific">Caldicoprobacter faecalis</name>
    <dbReference type="NCBI Taxonomy" id="937334"/>
    <lineage>
        <taxon>Bacteria</taxon>
        <taxon>Bacillati</taxon>
        <taxon>Bacillota</taxon>
        <taxon>Clostridia</taxon>
        <taxon>Caldicoprobacterales</taxon>
        <taxon>Caldicoprobacteraceae</taxon>
        <taxon>Caldicoprobacter</taxon>
    </lineage>
</organism>
<dbReference type="EMBL" id="FOXR01000007">
    <property type="protein sequence ID" value="SFP94472.1"/>
    <property type="molecule type" value="Genomic_DNA"/>
</dbReference>
<accession>A0A1I5UGT9</accession>
<gene>
    <name evidence="1" type="ORF">SAMN05444406_10726</name>
</gene>
<evidence type="ECO:0000313" key="2">
    <source>
        <dbReference type="Proteomes" id="UP000198577"/>
    </source>
</evidence>
<proteinExistence type="predicted"/>
<dbReference type="Proteomes" id="UP000198577">
    <property type="component" value="Unassembled WGS sequence"/>
</dbReference>
<dbReference type="AlphaFoldDB" id="A0A1I5UGT9"/>
<evidence type="ECO:0000313" key="1">
    <source>
        <dbReference type="EMBL" id="SFP94472.1"/>
    </source>
</evidence>